<evidence type="ECO:0000313" key="7">
    <source>
        <dbReference type="EMBL" id="KAF0977559.1"/>
    </source>
</evidence>
<dbReference type="InterPro" id="IPR036322">
    <property type="entry name" value="WD40_repeat_dom_sf"/>
</dbReference>
<dbReference type="GO" id="GO:0005737">
    <property type="term" value="C:cytoplasm"/>
    <property type="evidence" value="ECO:0007669"/>
    <property type="project" value="TreeGrafter"/>
</dbReference>
<dbReference type="PANTHER" id="PTHR16453">
    <property type="entry name" value="WD40 DOMAIN-CONTAINING PROTEIN MIO FAMILY MEMBER"/>
    <property type="match status" value="1"/>
</dbReference>
<evidence type="ECO:0000256" key="4">
    <source>
        <dbReference type="PROSITE-ProRule" id="PRU00221"/>
    </source>
</evidence>
<accession>A0A6A5BXA8</accession>
<comment type="similarity">
    <text evidence="1">Belongs to the WD repeat mio family.</text>
</comment>
<dbReference type="Gene3D" id="2.130.10.10">
    <property type="entry name" value="YVTN repeat-like/Quinoprotein amine dehydrogenase"/>
    <property type="match status" value="1"/>
</dbReference>
<dbReference type="PANTHER" id="PTHR16453:SF9">
    <property type="entry name" value="GATOR COMPLEX PROTEIN MIOS"/>
    <property type="match status" value="1"/>
</dbReference>
<dbReference type="Pfam" id="PF21720">
    <property type="entry name" value="MIOS_WD40"/>
    <property type="match status" value="1"/>
</dbReference>
<dbReference type="VEuPathDB" id="AmoebaDB:NfTy_070570"/>
<keyword evidence="2 4" id="KW-0853">WD repeat</keyword>
<dbReference type="VEuPathDB" id="AmoebaDB:NF0063670"/>
<keyword evidence="8" id="KW-1185">Reference proteome</keyword>
<dbReference type="OMA" id="YWIASYL"/>
<name>A0A6A5BXA8_NAEFO</name>
<dbReference type="InterPro" id="IPR049092">
    <property type="entry name" value="MIOS_a-sol"/>
</dbReference>
<dbReference type="OrthoDB" id="341486at2759"/>
<dbReference type="EMBL" id="VFQX01000034">
    <property type="protein sequence ID" value="KAF0977559.1"/>
    <property type="molecule type" value="Genomic_DNA"/>
</dbReference>
<dbReference type="Pfam" id="PF21719">
    <property type="entry name" value="MIOS_a-sol"/>
    <property type="match status" value="1"/>
</dbReference>
<dbReference type="GeneID" id="68110769"/>
<evidence type="ECO:0000259" key="6">
    <source>
        <dbReference type="Pfam" id="PF21719"/>
    </source>
</evidence>
<evidence type="ECO:0000256" key="1">
    <source>
        <dbReference type="ARBA" id="ARBA00009713"/>
    </source>
</evidence>
<dbReference type="VEuPathDB" id="AmoebaDB:FDP41_003551"/>
<dbReference type="RefSeq" id="XP_044562272.1">
    <property type="nucleotide sequence ID" value="XM_044706868.1"/>
</dbReference>
<dbReference type="SUPFAM" id="SSF50978">
    <property type="entry name" value="WD40 repeat-like"/>
    <property type="match status" value="1"/>
</dbReference>
<evidence type="ECO:0000256" key="2">
    <source>
        <dbReference type="ARBA" id="ARBA00022574"/>
    </source>
</evidence>
<evidence type="ECO:0000259" key="5">
    <source>
        <dbReference type="Pfam" id="PF17034"/>
    </source>
</evidence>
<dbReference type="PROSITE" id="PS50082">
    <property type="entry name" value="WD_REPEATS_2"/>
    <property type="match status" value="1"/>
</dbReference>
<dbReference type="Pfam" id="PF17034">
    <property type="entry name" value="zinc_ribbon_16"/>
    <property type="match status" value="1"/>
</dbReference>
<organism evidence="7 8">
    <name type="scientific">Naegleria fowleri</name>
    <name type="common">Brain eating amoeba</name>
    <dbReference type="NCBI Taxonomy" id="5763"/>
    <lineage>
        <taxon>Eukaryota</taxon>
        <taxon>Discoba</taxon>
        <taxon>Heterolobosea</taxon>
        <taxon>Tetramitia</taxon>
        <taxon>Eutetramitia</taxon>
        <taxon>Vahlkampfiidae</taxon>
        <taxon>Naegleria</taxon>
    </lineage>
</organism>
<feature type="domain" description="GATOR2 complex protein MIO zinc-ribbon like" evidence="5">
    <location>
        <begin position="849"/>
        <end position="958"/>
    </location>
</feature>
<dbReference type="InterPro" id="IPR031488">
    <property type="entry name" value="Zn_ribbon_mio"/>
</dbReference>
<gene>
    <name evidence="7" type="ORF">FDP41_003551</name>
</gene>
<dbReference type="InterPro" id="IPR037593">
    <property type="entry name" value="MIOS/Sea4"/>
</dbReference>
<reference evidence="7 8" key="1">
    <citation type="journal article" date="2019" name="Sci. Rep.">
        <title>Nanopore sequencing improves the draft genome of the human pathogenic amoeba Naegleria fowleri.</title>
        <authorList>
            <person name="Liechti N."/>
            <person name="Schurch N."/>
            <person name="Bruggmann R."/>
            <person name="Wittwer M."/>
        </authorList>
    </citation>
    <scope>NUCLEOTIDE SEQUENCE [LARGE SCALE GENOMIC DNA]</scope>
    <source>
        <strain evidence="7 8">ATCC 30894</strain>
    </source>
</reference>
<evidence type="ECO:0000313" key="8">
    <source>
        <dbReference type="Proteomes" id="UP000444721"/>
    </source>
</evidence>
<dbReference type="SMART" id="SM00320">
    <property type="entry name" value="WD40"/>
    <property type="match status" value="3"/>
</dbReference>
<dbReference type="InterPro" id="IPR015943">
    <property type="entry name" value="WD40/YVTN_repeat-like_dom_sf"/>
</dbReference>
<evidence type="ECO:0000256" key="3">
    <source>
        <dbReference type="ARBA" id="ARBA00022737"/>
    </source>
</evidence>
<dbReference type="CDD" id="cd16691">
    <property type="entry name" value="mRING-H2-C3H3C2_Mio"/>
    <property type="match status" value="1"/>
</dbReference>
<keyword evidence="3" id="KW-0677">Repeat</keyword>
<protein>
    <submittedName>
        <fullName evidence="7">Uncharacterized protein</fullName>
    </submittedName>
</protein>
<dbReference type="Proteomes" id="UP000444721">
    <property type="component" value="Unassembled WGS sequence"/>
</dbReference>
<feature type="repeat" description="WD" evidence="4">
    <location>
        <begin position="287"/>
        <end position="322"/>
    </location>
</feature>
<comment type="caution">
    <text evidence="7">The sequence shown here is derived from an EMBL/GenBank/DDBJ whole genome shotgun (WGS) entry which is preliminary data.</text>
</comment>
<dbReference type="AlphaFoldDB" id="A0A6A5BXA8"/>
<dbReference type="InterPro" id="IPR001680">
    <property type="entry name" value="WD40_rpt"/>
</dbReference>
<proteinExistence type="inferred from homology"/>
<feature type="domain" description="MIOS-like alpha-solenoid" evidence="6">
    <location>
        <begin position="465"/>
        <end position="712"/>
    </location>
</feature>
<sequence>MLSSVLSPIVSNAQTMSLVGGSMNAGQSYIVSWNPNTSNWFSVIAGRDVYYYKIDERVLSNVLEQKSTPNTNISQEFSSISTTSLQSEALCYSWSPENKETFAVGLSNGSILLDDIQSDQHVFAEFTRTDPANRGKTSSPPCRCIDWNPVETNYIAAGYDKVPKQNCVAIWDLSRITSGGFSGIISDTESTISSDYGGLSSLHHGTFVSNSVKKQSNTFQLPSRSYFTTKIVTRPLYELCPGEGATSISWMPNQSNIFLLGTSLKYIRLFDLRDSLAMKSCKPSKSFAVHNKSVLGIHFNPFDSNQFATYSEESVVRIWDMRKMPNPIKELNVASLFPASSQKTPPTISQVQWSTSHKNVLGVLTKDSNSIKLCDLAEQAKTVKYKISNYQTVFSSNNSPITSFSFHPNIPKCILLSTYTGFVQYTFLKDFTKFSISCHEEIISAHNNQIVENSFIQPNDIISVMKERAKRAIGLDLKHNIAVSTSLKDIDGIIIWSWIHKMRELNKMNGRNQPNEQFYIGIQTILDSSMLLQNLTGQDDSTFLPFKPLTGTVSHNFKGNTISPHSEIVKHSSTTRYHSPQRSICLHVCGWDQEYLNALKSSQVPPEYLNERSVAIAIFNMDIKAAANILGVLSDNDKKSNYMFLAYALGGYSESRREEFHNVFNNLYPKLNDPYLSAAFGFLTSSEPKDVECVLEQKAIPVSDRIAFACYYLNDFDLGKYILSLKEKGLATGDIQGLLLTGLQSNESYQLMQKYVDRTGDVQTACLVFNRALTTKNSNSIADIWMENYRDLLDRWKMWEERAFLDISIQQSLRGESVISHEGATPTQSSVNTFSGTAPILQASVSIKCAFCSQSLHHSSLLSSKGGRQAQLANKHGNNLSMPKTTSCPSCRKPLPKCAVCLMAFGSPSHSMGGNSSSEMDFCFSWCTRCKHGGHVKHLLDWFENHEECPVSDCKCKCFSYL</sequence>